<evidence type="ECO:0000313" key="2">
    <source>
        <dbReference type="EMBL" id="MBB5021381.1"/>
    </source>
</evidence>
<organism evidence="2 3">
    <name type="scientific">Desulfurispira natronophila</name>
    <dbReference type="NCBI Taxonomy" id="682562"/>
    <lineage>
        <taxon>Bacteria</taxon>
        <taxon>Pseudomonadati</taxon>
        <taxon>Chrysiogenota</taxon>
        <taxon>Chrysiogenia</taxon>
        <taxon>Chrysiogenales</taxon>
        <taxon>Chrysiogenaceae</taxon>
        <taxon>Desulfurispira</taxon>
    </lineage>
</organism>
<sequence>MNSKVIVKASLIWFLIAVIAVVNGILRQVLLQPVLGDKVGLILSGIFLALLIYFIAWLTLPSFGNNSAAVYMDIGAQWVVMTLILEFGLGYFAAGMLPAETFRVLIDVPGGNLFLLALITAGISPYYIAKRRNLIGLRPQRSRLAN</sequence>
<dbReference type="AlphaFoldDB" id="A0A7W7Y3G0"/>
<feature type="transmembrane region" description="Helical" evidence="1">
    <location>
        <begin position="6"/>
        <end position="26"/>
    </location>
</feature>
<proteinExistence type="predicted"/>
<name>A0A7W7Y3G0_9BACT</name>
<keyword evidence="1" id="KW-1133">Transmembrane helix</keyword>
<keyword evidence="1" id="KW-0812">Transmembrane</keyword>
<dbReference type="RefSeq" id="WP_183729965.1">
    <property type="nucleotide sequence ID" value="NZ_JACHID010000003.1"/>
</dbReference>
<evidence type="ECO:0000313" key="3">
    <source>
        <dbReference type="Proteomes" id="UP000528322"/>
    </source>
</evidence>
<feature type="transmembrane region" description="Helical" evidence="1">
    <location>
        <begin position="78"/>
        <end position="99"/>
    </location>
</feature>
<protein>
    <submittedName>
        <fullName evidence="2">Uncharacterized protein</fullName>
    </submittedName>
</protein>
<accession>A0A7W7Y3G0</accession>
<dbReference type="Proteomes" id="UP000528322">
    <property type="component" value="Unassembled WGS sequence"/>
</dbReference>
<evidence type="ECO:0000256" key="1">
    <source>
        <dbReference type="SAM" id="Phobius"/>
    </source>
</evidence>
<comment type="caution">
    <text evidence="2">The sequence shown here is derived from an EMBL/GenBank/DDBJ whole genome shotgun (WGS) entry which is preliminary data.</text>
</comment>
<dbReference type="EMBL" id="JACHID010000003">
    <property type="protein sequence ID" value="MBB5021381.1"/>
    <property type="molecule type" value="Genomic_DNA"/>
</dbReference>
<feature type="transmembrane region" description="Helical" evidence="1">
    <location>
        <begin position="111"/>
        <end position="129"/>
    </location>
</feature>
<reference evidence="2 3" key="1">
    <citation type="submission" date="2020-08" db="EMBL/GenBank/DDBJ databases">
        <title>Genomic Encyclopedia of Type Strains, Phase IV (KMG-IV): sequencing the most valuable type-strain genomes for metagenomic binning, comparative biology and taxonomic classification.</title>
        <authorList>
            <person name="Goeker M."/>
        </authorList>
    </citation>
    <scope>NUCLEOTIDE SEQUENCE [LARGE SCALE GENOMIC DNA]</scope>
    <source>
        <strain evidence="2 3">DSM 22071</strain>
    </source>
</reference>
<gene>
    <name evidence="2" type="ORF">HNR37_000690</name>
</gene>
<feature type="transmembrane region" description="Helical" evidence="1">
    <location>
        <begin position="38"/>
        <end position="58"/>
    </location>
</feature>
<keyword evidence="3" id="KW-1185">Reference proteome</keyword>
<keyword evidence="1" id="KW-0472">Membrane</keyword>